<evidence type="ECO:0000256" key="2">
    <source>
        <dbReference type="ARBA" id="ARBA00008316"/>
    </source>
</evidence>
<dbReference type="UniPathway" id="UPA00068"/>
<dbReference type="SUPFAM" id="SSF55252">
    <property type="entry name" value="C-terminal domain of arginine repressor"/>
    <property type="match status" value="1"/>
</dbReference>
<dbReference type="Gene3D" id="1.10.10.10">
    <property type="entry name" value="Winged helix-like DNA-binding domain superfamily/Winged helix DNA-binding domain"/>
    <property type="match status" value="1"/>
</dbReference>
<keyword evidence="7" id="KW-0678">Repressor</keyword>
<name>A0A1L8CU09_9THEO</name>
<dbReference type="STRING" id="870242.cpu_08640"/>
<evidence type="ECO:0000256" key="1">
    <source>
        <dbReference type="ARBA" id="ARBA00004496"/>
    </source>
</evidence>
<keyword evidence="13" id="KW-1185">Reference proteome</keyword>
<keyword evidence="7" id="KW-0028">Amino-acid biosynthesis</keyword>
<comment type="similarity">
    <text evidence="2 7">Belongs to the ArgR family.</text>
</comment>
<evidence type="ECO:0000256" key="4">
    <source>
        <dbReference type="ARBA" id="ARBA00023015"/>
    </source>
</evidence>
<dbReference type="PRINTS" id="PR01467">
    <property type="entry name" value="ARGREPRESSOR"/>
</dbReference>
<keyword evidence="4 7" id="KW-0805">Transcription regulation</keyword>
<accession>A0A1L8CU09</accession>
<evidence type="ECO:0000256" key="8">
    <source>
        <dbReference type="NCBIfam" id="TIGR01529"/>
    </source>
</evidence>
<sequence>MKIRRQKKILELIEQKVIRTQEELADALKQEGFDVTQATVSRDIKELGLVKIPFQKDSYRYALPQKTISAASIERLKRLFADAVSSYDQSENLIVIKTLPGAAQGVASAIDQVAFPEILGTIAGDDTILIIARDRERVPKILARFDEFLS</sequence>
<dbReference type="Gene3D" id="3.30.1360.40">
    <property type="match status" value="1"/>
</dbReference>
<dbReference type="InterPro" id="IPR036390">
    <property type="entry name" value="WH_DNA-bd_sf"/>
</dbReference>
<dbReference type="SUPFAM" id="SSF46785">
    <property type="entry name" value="Winged helix' DNA-binding domain"/>
    <property type="match status" value="1"/>
</dbReference>
<dbReference type="GO" id="GO:1900079">
    <property type="term" value="P:regulation of arginine biosynthetic process"/>
    <property type="evidence" value="ECO:0007669"/>
    <property type="project" value="UniProtKB-UniRule"/>
</dbReference>
<dbReference type="EMBL" id="BDJK01000011">
    <property type="protein sequence ID" value="GAV22354.1"/>
    <property type="molecule type" value="Genomic_DNA"/>
</dbReference>
<dbReference type="InterPro" id="IPR036388">
    <property type="entry name" value="WH-like_DNA-bd_sf"/>
</dbReference>
<evidence type="ECO:0000259" key="10">
    <source>
        <dbReference type="Pfam" id="PF01316"/>
    </source>
</evidence>
<dbReference type="HAMAP" id="MF_00173">
    <property type="entry name" value="Arg_repressor"/>
    <property type="match status" value="1"/>
</dbReference>
<organism evidence="12 13">
    <name type="scientific">Carboxydothermus pertinax</name>
    <dbReference type="NCBI Taxonomy" id="870242"/>
    <lineage>
        <taxon>Bacteria</taxon>
        <taxon>Bacillati</taxon>
        <taxon>Bacillota</taxon>
        <taxon>Clostridia</taxon>
        <taxon>Thermoanaerobacterales</taxon>
        <taxon>Thermoanaerobacteraceae</taxon>
        <taxon>Carboxydothermus</taxon>
    </lineage>
</organism>
<dbReference type="InterPro" id="IPR036251">
    <property type="entry name" value="Arg_repress_C_sf"/>
</dbReference>
<feature type="domain" description="Arginine repressor DNA-binding" evidence="10">
    <location>
        <begin position="2"/>
        <end position="67"/>
    </location>
</feature>
<dbReference type="GO" id="GO:0034618">
    <property type="term" value="F:arginine binding"/>
    <property type="evidence" value="ECO:0007669"/>
    <property type="project" value="InterPro"/>
</dbReference>
<gene>
    <name evidence="7" type="primary">argR</name>
    <name evidence="12" type="ORF">cpu_08640</name>
</gene>
<feature type="domain" description="Arginine repressor C-terminal" evidence="11">
    <location>
        <begin position="80"/>
        <end position="146"/>
    </location>
</feature>
<dbReference type="Pfam" id="PF01316">
    <property type="entry name" value="Arg_repressor"/>
    <property type="match status" value="1"/>
</dbReference>
<dbReference type="OrthoDB" id="9807089at2"/>
<dbReference type="GO" id="GO:0003700">
    <property type="term" value="F:DNA-binding transcription factor activity"/>
    <property type="evidence" value="ECO:0007669"/>
    <property type="project" value="UniProtKB-UniRule"/>
</dbReference>
<reference evidence="13" key="1">
    <citation type="submission" date="2016-12" db="EMBL/GenBank/DDBJ databases">
        <title>Draft Genome Sequences od Carboxydothermus pertinax and islandicus, Hydrogenogenic Carboxydotrophic Bacteria.</title>
        <authorList>
            <person name="Fukuyama Y."/>
            <person name="Ohmae K."/>
            <person name="Yoneda Y."/>
            <person name="Yoshida T."/>
            <person name="Sako Y."/>
        </authorList>
    </citation>
    <scope>NUCLEOTIDE SEQUENCE [LARGE SCALE GENOMIC DNA]</scope>
    <source>
        <strain evidence="13">Ug1</strain>
    </source>
</reference>
<evidence type="ECO:0000313" key="12">
    <source>
        <dbReference type="EMBL" id="GAV22354.1"/>
    </source>
</evidence>
<evidence type="ECO:0000259" key="11">
    <source>
        <dbReference type="Pfam" id="PF02863"/>
    </source>
</evidence>
<dbReference type="PANTHER" id="PTHR34471">
    <property type="entry name" value="ARGININE REPRESSOR"/>
    <property type="match status" value="1"/>
</dbReference>
<dbReference type="InterPro" id="IPR001669">
    <property type="entry name" value="Arg_repress"/>
</dbReference>
<dbReference type="PANTHER" id="PTHR34471:SF1">
    <property type="entry name" value="ARGININE REPRESSOR"/>
    <property type="match status" value="1"/>
</dbReference>
<dbReference type="GO" id="GO:0006526">
    <property type="term" value="P:L-arginine biosynthetic process"/>
    <property type="evidence" value="ECO:0007669"/>
    <property type="project" value="UniProtKB-UniPathway"/>
</dbReference>
<evidence type="ECO:0000256" key="9">
    <source>
        <dbReference type="SAM" id="Coils"/>
    </source>
</evidence>
<dbReference type="AlphaFoldDB" id="A0A1L8CU09"/>
<keyword evidence="3 7" id="KW-0963">Cytoplasm</keyword>
<keyword evidence="6 7" id="KW-0804">Transcription</keyword>
<proteinExistence type="inferred from homology"/>
<evidence type="ECO:0000256" key="6">
    <source>
        <dbReference type="ARBA" id="ARBA00023163"/>
    </source>
</evidence>
<dbReference type="RefSeq" id="WP_075858836.1">
    <property type="nucleotide sequence ID" value="NZ_BDJK01000011.1"/>
</dbReference>
<evidence type="ECO:0000256" key="3">
    <source>
        <dbReference type="ARBA" id="ARBA00022490"/>
    </source>
</evidence>
<dbReference type="GO" id="GO:0003677">
    <property type="term" value="F:DNA binding"/>
    <property type="evidence" value="ECO:0007669"/>
    <property type="project" value="UniProtKB-KW"/>
</dbReference>
<keyword evidence="9" id="KW-0175">Coiled coil</keyword>
<dbReference type="Pfam" id="PF02863">
    <property type="entry name" value="Arg_repressor_C"/>
    <property type="match status" value="1"/>
</dbReference>
<dbReference type="Proteomes" id="UP000187485">
    <property type="component" value="Unassembled WGS sequence"/>
</dbReference>
<dbReference type="GO" id="GO:0005737">
    <property type="term" value="C:cytoplasm"/>
    <property type="evidence" value="ECO:0007669"/>
    <property type="project" value="UniProtKB-SubCell"/>
</dbReference>
<keyword evidence="5 7" id="KW-0238">DNA-binding</keyword>
<evidence type="ECO:0000256" key="5">
    <source>
        <dbReference type="ARBA" id="ARBA00023125"/>
    </source>
</evidence>
<dbReference type="NCBIfam" id="TIGR01529">
    <property type="entry name" value="argR_whole"/>
    <property type="match status" value="1"/>
</dbReference>
<protein>
    <recommendedName>
        <fullName evidence="7 8">Arginine repressor</fullName>
    </recommendedName>
</protein>
<dbReference type="GO" id="GO:0051259">
    <property type="term" value="P:protein complex oligomerization"/>
    <property type="evidence" value="ECO:0007669"/>
    <property type="project" value="InterPro"/>
</dbReference>
<keyword evidence="7" id="KW-0055">Arginine biosynthesis</keyword>
<comment type="pathway">
    <text evidence="7">Amino-acid biosynthesis; L-arginine biosynthesis [regulation].</text>
</comment>
<evidence type="ECO:0000256" key="7">
    <source>
        <dbReference type="HAMAP-Rule" id="MF_00173"/>
    </source>
</evidence>
<dbReference type="InterPro" id="IPR020900">
    <property type="entry name" value="Arg_repress_DNA-bd"/>
</dbReference>
<dbReference type="InterPro" id="IPR020899">
    <property type="entry name" value="Arg_repress_C"/>
</dbReference>
<comment type="function">
    <text evidence="7">Regulates arginine biosynthesis genes.</text>
</comment>
<evidence type="ECO:0000313" key="13">
    <source>
        <dbReference type="Proteomes" id="UP000187485"/>
    </source>
</evidence>
<comment type="subcellular location">
    <subcellularLocation>
        <location evidence="1 7">Cytoplasm</location>
    </subcellularLocation>
</comment>
<comment type="caution">
    <text evidence="12">The sequence shown here is derived from an EMBL/GenBank/DDBJ whole genome shotgun (WGS) entry which is preliminary data.</text>
</comment>
<feature type="coiled-coil region" evidence="9">
    <location>
        <begin position="3"/>
        <end position="30"/>
    </location>
</feature>